<evidence type="ECO:0000313" key="6">
    <source>
        <dbReference type="Proteomes" id="UP000002630"/>
    </source>
</evidence>
<reference evidence="5 6" key="1">
    <citation type="journal article" date="2010" name="Nature">
        <title>The Ectocarpus genome and the independent evolution of multicellularity in brown algae.</title>
        <authorList>
            <person name="Cock J.M."/>
            <person name="Sterck L."/>
            <person name="Rouze P."/>
            <person name="Scornet D."/>
            <person name="Allen A.E."/>
            <person name="Amoutzias G."/>
            <person name="Anthouard V."/>
            <person name="Artiguenave F."/>
            <person name="Aury J.M."/>
            <person name="Badger J.H."/>
            <person name="Beszteri B."/>
            <person name="Billiau K."/>
            <person name="Bonnet E."/>
            <person name="Bothwell J.H."/>
            <person name="Bowler C."/>
            <person name="Boyen C."/>
            <person name="Brownlee C."/>
            <person name="Carrano C.J."/>
            <person name="Charrier B."/>
            <person name="Cho G.Y."/>
            <person name="Coelho S.M."/>
            <person name="Collen J."/>
            <person name="Corre E."/>
            <person name="Da Silva C."/>
            <person name="Delage L."/>
            <person name="Delaroque N."/>
            <person name="Dittami S.M."/>
            <person name="Doulbeau S."/>
            <person name="Elias M."/>
            <person name="Farnham G."/>
            <person name="Gachon C.M."/>
            <person name="Gschloessl B."/>
            <person name="Heesch S."/>
            <person name="Jabbari K."/>
            <person name="Jubin C."/>
            <person name="Kawai H."/>
            <person name="Kimura K."/>
            <person name="Kloareg B."/>
            <person name="Kupper F.C."/>
            <person name="Lang D."/>
            <person name="Le Bail A."/>
            <person name="Leblanc C."/>
            <person name="Lerouge P."/>
            <person name="Lohr M."/>
            <person name="Lopez P.J."/>
            <person name="Martens C."/>
            <person name="Maumus F."/>
            <person name="Michel G."/>
            <person name="Miranda-Saavedra D."/>
            <person name="Morales J."/>
            <person name="Moreau H."/>
            <person name="Motomura T."/>
            <person name="Nagasato C."/>
            <person name="Napoli C.A."/>
            <person name="Nelson D.R."/>
            <person name="Nyvall-Collen P."/>
            <person name="Peters A.F."/>
            <person name="Pommier C."/>
            <person name="Potin P."/>
            <person name="Poulain J."/>
            <person name="Quesneville H."/>
            <person name="Read B."/>
            <person name="Rensing S.A."/>
            <person name="Ritter A."/>
            <person name="Rousvoal S."/>
            <person name="Samanta M."/>
            <person name="Samson G."/>
            <person name="Schroeder D.C."/>
            <person name="Segurens B."/>
            <person name="Strittmatter M."/>
            <person name="Tonon T."/>
            <person name="Tregear J.W."/>
            <person name="Valentin K."/>
            <person name="von Dassow P."/>
            <person name="Yamagishi T."/>
            <person name="Van de Peer Y."/>
            <person name="Wincker P."/>
        </authorList>
    </citation>
    <scope>NUCLEOTIDE SEQUENCE [LARGE SCALE GENOMIC DNA]</scope>
    <source>
        <strain evidence="6">Ec32 / CCAP1310/4</strain>
    </source>
</reference>
<accession>D7FJH7</accession>
<gene>
    <name evidence="5" type="ORF">Esi_0134_0009</name>
</gene>
<evidence type="ECO:0000313" key="5">
    <source>
        <dbReference type="EMBL" id="CBJ29080.1"/>
    </source>
</evidence>
<dbReference type="PROSITE" id="PS51375">
    <property type="entry name" value="PPR"/>
    <property type="match status" value="6"/>
</dbReference>
<name>D7FJH7_ECTSI</name>
<dbReference type="PANTHER" id="PTHR47936:SF1">
    <property type="entry name" value="PENTATRICOPEPTIDE REPEAT-CONTAINING PROTEIN GUN1, CHLOROPLASTIC"/>
    <property type="match status" value="1"/>
</dbReference>
<dbReference type="eggNOG" id="KOG4197">
    <property type="taxonomic scope" value="Eukaryota"/>
</dbReference>
<dbReference type="Pfam" id="PF17177">
    <property type="entry name" value="PPR_long"/>
    <property type="match status" value="2"/>
</dbReference>
<keyword evidence="1" id="KW-0677">Repeat</keyword>
<organism evidence="5 6">
    <name type="scientific">Ectocarpus siliculosus</name>
    <name type="common">Brown alga</name>
    <name type="synonym">Conferva siliculosa</name>
    <dbReference type="NCBI Taxonomy" id="2880"/>
    <lineage>
        <taxon>Eukaryota</taxon>
        <taxon>Sar</taxon>
        <taxon>Stramenopiles</taxon>
        <taxon>Ochrophyta</taxon>
        <taxon>PX clade</taxon>
        <taxon>Phaeophyceae</taxon>
        <taxon>Ectocarpales</taxon>
        <taxon>Ectocarpaceae</taxon>
        <taxon>Ectocarpus</taxon>
    </lineage>
</organism>
<dbReference type="Proteomes" id="UP000002630">
    <property type="component" value="Unassembled WGS sequence"/>
</dbReference>
<dbReference type="InterPro" id="IPR002885">
    <property type="entry name" value="PPR_rpt"/>
</dbReference>
<feature type="domain" description="PROP1-like PPR" evidence="4">
    <location>
        <begin position="458"/>
        <end position="619"/>
    </location>
</feature>
<evidence type="ECO:0000256" key="1">
    <source>
        <dbReference type="ARBA" id="ARBA00022737"/>
    </source>
</evidence>
<dbReference type="PANTHER" id="PTHR47936">
    <property type="entry name" value="PPR_LONG DOMAIN-CONTAINING PROTEIN"/>
    <property type="match status" value="1"/>
</dbReference>
<feature type="repeat" description="PPR" evidence="2">
    <location>
        <begin position="121"/>
        <end position="155"/>
    </location>
</feature>
<feature type="region of interest" description="Disordered" evidence="3">
    <location>
        <begin position="226"/>
        <end position="247"/>
    </location>
</feature>
<evidence type="ECO:0000256" key="2">
    <source>
        <dbReference type="PROSITE-ProRule" id="PRU00708"/>
    </source>
</evidence>
<feature type="repeat" description="PPR" evidence="2">
    <location>
        <begin position="483"/>
        <end position="517"/>
    </location>
</feature>
<feature type="repeat" description="PPR" evidence="2">
    <location>
        <begin position="554"/>
        <end position="588"/>
    </location>
</feature>
<sequence length="692" mass="75860">MTTVATPDQRPTERRTTSGVADVTVDKLDGELQQQRRRRRQHDSVAGVSAECRLRRELRKLGNLRQPQNVLELLAAAKGRGDPLSLRVFNAAITAVAPCEEGCKFALRLLILMQEERIAPDRFTLTAIVASCLRCQKWDVAHGVLEKMELQGMRPLDLRPSRLTTAPGEAGEARDRVRRLLERLRSADLGPEEGLRPPDQLRKGGGGGGGDFTVRDFRQRRVKSVVRVTSGKGGKGARPSENNSRGTFRHVGTTAASSPAGSAVLVEVPPKALSSFRMENCKFQSTSCRRFSENILPPLREAYLKETSKNLTSSPTFSNAVASSAADGDDKVGVLLTAETPPGEKFFLSELKAAANTKSWERALNLLDGMREAGYAPHPGAYACAIRACGKAGKWEHSLALMDEMRSSGVEPGEGCNVMALKACADAGLWEKTLGMLKDMRASGVNRSESTFVVAMKACGDAGRWEEALAVMDDMRRDGIPPMETTYTTAMKACGSVGKWEQALKLFDEMKDIGIAPTEQCYTAAIRACAKADKAEKASSLLLQMCSAPGVSTNMSSFRAAMDAYCRAGDWASALRLLEDARRYQLKPNTADLRTMVEACGKAEQHERALSLLEEMRSEGMNLRRTGEKLWWVFNTCRDKKVKERAWVLMEVEQTRERVRLRAERNAQKAAAEESEAAAAAPLRRTATTPTV</sequence>
<evidence type="ECO:0000256" key="3">
    <source>
        <dbReference type="SAM" id="MobiDB-lite"/>
    </source>
</evidence>
<dbReference type="EMBL" id="FN649760">
    <property type="protein sequence ID" value="CBJ29080.1"/>
    <property type="molecule type" value="Genomic_DNA"/>
</dbReference>
<feature type="domain" description="PROP1-like PPR" evidence="4">
    <location>
        <begin position="337"/>
        <end position="454"/>
    </location>
</feature>
<dbReference type="STRING" id="2880.D7FJH7"/>
<feature type="region of interest" description="Disordered" evidence="3">
    <location>
        <begin position="670"/>
        <end position="692"/>
    </location>
</feature>
<feature type="repeat" description="PPR" evidence="2">
    <location>
        <begin position="448"/>
        <end position="482"/>
    </location>
</feature>
<feature type="repeat" description="PPR" evidence="2">
    <location>
        <begin position="378"/>
        <end position="412"/>
    </location>
</feature>
<dbReference type="Gene3D" id="1.25.40.10">
    <property type="entry name" value="Tetratricopeptide repeat domain"/>
    <property type="match status" value="3"/>
</dbReference>
<proteinExistence type="predicted"/>
<dbReference type="InterPro" id="IPR011990">
    <property type="entry name" value="TPR-like_helical_dom_sf"/>
</dbReference>
<dbReference type="InterPro" id="IPR033443">
    <property type="entry name" value="PROP1-like_PPR_dom"/>
</dbReference>
<keyword evidence="6" id="KW-1185">Reference proteome</keyword>
<protein>
    <recommendedName>
        <fullName evidence="4">PROP1-like PPR domain-containing protein</fullName>
    </recommendedName>
</protein>
<dbReference type="AlphaFoldDB" id="D7FJH7"/>
<dbReference type="InParanoid" id="D7FJH7"/>
<evidence type="ECO:0000259" key="4">
    <source>
        <dbReference type="Pfam" id="PF17177"/>
    </source>
</evidence>
<dbReference type="NCBIfam" id="TIGR00756">
    <property type="entry name" value="PPR"/>
    <property type="match status" value="5"/>
</dbReference>
<feature type="region of interest" description="Disordered" evidence="3">
    <location>
        <begin position="1"/>
        <end position="20"/>
    </location>
</feature>
<dbReference type="OrthoDB" id="69593at2759"/>
<feature type="region of interest" description="Disordered" evidence="3">
    <location>
        <begin position="188"/>
        <end position="214"/>
    </location>
</feature>
<feature type="repeat" description="PPR" evidence="2">
    <location>
        <begin position="589"/>
        <end position="623"/>
    </location>
</feature>
<feature type="compositionally biased region" description="Basic and acidic residues" evidence="3">
    <location>
        <begin position="193"/>
        <end position="202"/>
    </location>
</feature>